<sequence length="84" mass="10301">MGATSSRYMHPKPHRNHRYTLVQWNTLELVHFFHHYKPIKHFTIREKGMVVEDFNMEEAPRLTVRKKKMSFYLFLLSTWITDHL</sequence>
<dbReference type="Proteomes" id="UP000824890">
    <property type="component" value="Unassembled WGS sequence"/>
</dbReference>
<feature type="non-terminal residue" evidence="1">
    <location>
        <position position="84"/>
    </location>
</feature>
<evidence type="ECO:0000313" key="2">
    <source>
        <dbReference type="Proteomes" id="UP000824890"/>
    </source>
</evidence>
<dbReference type="EMBL" id="JAGKQM010000002">
    <property type="protein sequence ID" value="KAH0938215.1"/>
    <property type="molecule type" value="Genomic_DNA"/>
</dbReference>
<reference evidence="1 2" key="1">
    <citation type="submission" date="2021-05" db="EMBL/GenBank/DDBJ databases">
        <title>Genome Assembly of Synthetic Allotetraploid Brassica napus Reveals Homoeologous Exchanges between Subgenomes.</title>
        <authorList>
            <person name="Davis J.T."/>
        </authorList>
    </citation>
    <scope>NUCLEOTIDE SEQUENCE [LARGE SCALE GENOMIC DNA]</scope>
    <source>
        <strain evidence="2">cv. Da-Ae</strain>
        <tissue evidence="1">Seedling</tissue>
    </source>
</reference>
<name>A0ABQ8EC63_BRANA</name>
<gene>
    <name evidence="1" type="ORF">HID58_005676</name>
</gene>
<keyword evidence="2" id="KW-1185">Reference proteome</keyword>
<evidence type="ECO:0000313" key="1">
    <source>
        <dbReference type="EMBL" id="KAH0938215.1"/>
    </source>
</evidence>
<accession>A0ABQ8EC63</accession>
<organism evidence="1 2">
    <name type="scientific">Brassica napus</name>
    <name type="common">Rape</name>
    <dbReference type="NCBI Taxonomy" id="3708"/>
    <lineage>
        <taxon>Eukaryota</taxon>
        <taxon>Viridiplantae</taxon>
        <taxon>Streptophyta</taxon>
        <taxon>Embryophyta</taxon>
        <taxon>Tracheophyta</taxon>
        <taxon>Spermatophyta</taxon>
        <taxon>Magnoliopsida</taxon>
        <taxon>eudicotyledons</taxon>
        <taxon>Gunneridae</taxon>
        <taxon>Pentapetalae</taxon>
        <taxon>rosids</taxon>
        <taxon>malvids</taxon>
        <taxon>Brassicales</taxon>
        <taxon>Brassicaceae</taxon>
        <taxon>Brassiceae</taxon>
        <taxon>Brassica</taxon>
    </lineage>
</organism>
<comment type="caution">
    <text evidence="1">The sequence shown here is derived from an EMBL/GenBank/DDBJ whole genome shotgun (WGS) entry which is preliminary data.</text>
</comment>
<protein>
    <submittedName>
        <fullName evidence="1">Uncharacterized protein</fullName>
    </submittedName>
</protein>
<proteinExistence type="predicted"/>